<gene>
    <name evidence="1" type="ORF">BG006_005207</name>
</gene>
<name>A0A9P5SA09_9FUNG</name>
<evidence type="ECO:0000313" key="1">
    <source>
        <dbReference type="EMBL" id="KAF9309011.1"/>
    </source>
</evidence>
<organism evidence="1 2">
    <name type="scientific">Podila minutissima</name>
    <dbReference type="NCBI Taxonomy" id="64525"/>
    <lineage>
        <taxon>Eukaryota</taxon>
        <taxon>Fungi</taxon>
        <taxon>Fungi incertae sedis</taxon>
        <taxon>Mucoromycota</taxon>
        <taxon>Mortierellomycotina</taxon>
        <taxon>Mortierellomycetes</taxon>
        <taxon>Mortierellales</taxon>
        <taxon>Mortierellaceae</taxon>
        <taxon>Podila</taxon>
    </lineage>
</organism>
<dbReference type="Proteomes" id="UP000696485">
    <property type="component" value="Unassembled WGS sequence"/>
</dbReference>
<keyword evidence="2" id="KW-1185">Reference proteome</keyword>
<evidence type="ECO:0000313" key="2">
    <source>
        <dbReference type="Proteomes" id="UP000696485"/>
    </source>
</evidence>
<accession>A0A9P5SA09</accession>
<feature type="non-terminal residue" evidence="1">
    <location>
        <position position="188"/>
    </location>
</feature>
<comment type="caution">
    <text evidence="1">The sequence shown here is derived from an EMBL/GenBank/DDBJ whole genome shotgun (WGS) entry which is preliminary data.</text>
</comment>
<sequence>MIWTLIRKPVTTTWWLTILAALDTYDYFHTSCYLVPLKCGRTHCTHYREVVLSGEDKHHFYDAFRMTKPQFDFVVNLIKNHSVFQKRWRKPQAPVEVQLKVALHRLTHDGSLSSLTAVGRQLGVSIGSVVRYTRRVSSALCAHVTNYIKWPTAEEKNTIKKHLGKGNFNDVIGAVDGTMIPVFRAPAF</sequence>
<protein>
    <submittedName>
        <fullName evidence="1">Uncharacterized protein</fullName>
    </submittedName>
</protein>
<proteinExistence type="predicted"/>
<dbReference type="AlphaFoldDB" id="A0A9P5SA09"/>
<reference evidence="1" key="1">
    <citation type="journal article" date="2020" name="Fungal Divers.">
        <title>Resolving the Mortierellaceae phylogeny through synthesis of multi-gene phylogenetics and phylogenomics.</title>
        <authorList>
            <person name="Vandepol N."/>
            <person name="Liber J."/>
            <person name="Desiro A."/>
            <person name="Na H."/>
            <person name="Kennedy M."/>
            <person name="Barry K."/>
            <person name="Grigoriev I.V."/>
            <person name="Miller A.N."/>
            <person name="O'Donnell K."/>
            <person name="Stajich J.E."/>
            <person name="Bonito G."/>
        </authorList>
    </citation>
    <scope>NUCLEOTIDE SEQUENCE</scope>
    <source>
        <strain evidence="1">NVP1</strain>
    </source>
</reference>
<dbReference type="EMBL" id="JAAAUY010002927">
    <property type="protein sequence ID" value="KAF9309011.1"/>
    <property type="molecule type" value="Genomic_DNA"/>
</dbReference>